<reference evidence="3" key="2">
    <citation type="submission" date="2022-03" db="EMBL/GenBank/DDBJ databases">
        <title>Draft title - Genomic analysis of global carrot germplasm unveils the trajectory of domestication and the origin of high carotenoid orange carrot.</title>
        <authorList>
            <person name="Iorizzo M."/>
            <person name="Ellison S."/>
            <person name="Senalik D."/>
            <person name="Macko-Podgorni A."/>
            <person name="Grzebelus D."/>
            <person name="Bostan H."/>
            <person name="Rolling W."/>
            <person name="Curaba J."/>
            <person name="Simon P."/>
        </authorList>
    </citation>
    <scope>NUCLEOTIDE SEQUENCE</scope>
    <source>
        <tissue evidence="3">Leaf</tissue>
    </source>
</reference>
<organism evidence="3 4">
    <name type="scientific">Daucus carota subsp. sativus</name>
    <name type="common">Carrot</name>
    <dbReference type="NCBI Taxonomy" id="79200"/>
    <lineage>
        <taxon>Eukaryota</taxon>
        <taxon>Viridiplantae</taxon>
        <taxon>Streptophyta</taxon>
        <taxon>Embryophyta</taxon>
        <taxon>Tracheophyta</taxon>
        <taxon>Spermatophyta</taxon>
        <taxon>Magnoliopsida</taxon>
        <taxon>eudicotyledons</taxon>
        <taxon>Gunneridae</taxon>
        <taxon>Pentapetalae</taxon>
        <taxon>asterids</taxon>
        <taxon>campanulids</taxon>
        <taxon>Apiales</taxon>
        <taxon>Apiaceae</taxon>
        <taxon>Apioideae</taxon>
        <taxon>Scandiceae</taxon>
        <taxon>Daucinae</taxon>
        <taxon>Daucus</taxon>
        <taxon>Daucus sect. Daucus</taxon>
    </lineage>
</organism>
<feature type="compositionally biased region" description="Basic and acidic residues" evidence="2">
    <location>
        <begin position="373"/>
        <end position="382"/>
    </location>
</feature>
<dbReference type="InterPro" id="IPR044785">
    <property type="entry name" value="RopGAP1-5"/>
</dbReference>
<dbReference type="AlphaFoldDB" id="A0A165YTW0"/>
<name>A0A165YTW0_DAUCS</name>
<dbReference type="InterPro" id="IPR008936">
    <property type="entry name" value="Rho_GTPase_activation_prot"/>
</dbReference>
<gene>
    <name evidence="3" type="ORF">DCAR_0417639</name>
</gene>
<feature type="compositionally biased region" description="Basic and acidic residues" evidence="2">
    <location>
        <begin position="317"/>
        <end position="326"/>
    </location>
</feature>
<dbReference type="Gene3D" id="3.90.810.10">
    <property type="entry name" value="CRIB domain"/>
    <property type="match status" value="1"/>
</dbReference>
<dbReference type="KEGG" id="dcr:108216906"/>
<dbReference type="Pfam" id="PF00786">
    <property type="entry name" value="PBD"/>
    <property type="match status" value="1"/>
</dbReference>
<dbReference type="EMBL" id="CP093346">
    <property type="protein sequence ID" value="WOG98298.1"/>
    <property type="molecule type" value="Genomic_DNA"/>
</dbReference>
<evidence type="ECO:0000256" key="2">
    <source>
        <dbReference type="SAM" id="MobiDB-lite"/>
    </source>
</evidence>
<dbReference type="InterPro" id="IPR036936">
    <property type="entry name" value="CRIB_dom_sf"/>
</dbReference>
<dbReference type="Proteomes" id="UP000077755">
    <property type="component" value="Chromosome 4"/>
</dbReference>
<dbReference type="InterPro" id="IPR000198">
    <property type="entry name" value="RhoGAP_dom"/>
</dbReference>
<dbReference type="OrthoDB" id="185175at2759"/>
<feature type="compositionally biased region" description="Basic and acidic residues" evidence="2">
    <location>
        <begin position="342"/>
        <end position="357"/>
    </location>
</feature>
<keyword evidence="4" id="KW-1185">Reference proteome</keyword>
<dbReference type="SMART" id="SM00285">
    <property type="entry name" value="PBD"/>
    <property type="match status" value="1"/>
</dbReference>
<dbReference type="PANTHER" id="PTHR23177:SF64">
    <property type="entry name" value="RHO GTPASE-ACTIVATING PROTEIN 1"/>
    <property type="match status" value="1"/>
</dbReference>
<protein>
    <submittedName>
        <fullName evidence="3">Uncharacterized protein</fullName>
    </submittedName>
</protein>
<evidence type="ECO:0000313" key="3">
    <source>
        <dbReference type="EMBL" id="WOG98298.1"/>
    </source>
</evidence>
<dbReference type="PROSITE" id="PS50108">
    <property type="entry name" value="CRIB"/>
    <property type="match status" value="1"/>
</dbReference>
<feature type="region of interest" description="Disordered" evidence="2">
    <location>
        <begin position="342"/>
        <end position="382"/>
    </location>
</feature>
<keyword evidence="1" id="KW-0343">GTPase activation</keyword>
<dbReference type="CDD" id="cd00159">
    <property type="entry name" value="RhoGAP"/>
    <property type="match status" value="1"/>
</dbReference>
<dbReference type="PROSITE" id="PS50238">
    <property type="entry name" value="RHOGAP"/>
    <property type="match status" value="1"/>
</dbReference>
<sequence length="382" mass="42921">MKKDSREAGTMDIGAPTNVRHVTHVTFDRFNGFLGLPLEFEPQVPRKPPSASSSVFGVSTESMQLSFDSRGNSVPTILLMMQRRLYEQGGLQAEGIFRINGDNGQQESTREQLNMGLVPNNIDVHSLACLIKAWFRELPNGVLDTLAPEQVMQAQSEEDFSQLVRHLPPTEAALLDWAINLMADVVEMEFFNKMNARNVALVFAPNMTRMADPLTALMHAVKVMNFLKTLVEKTMRDREDFVVETGPAYDSEPSDEIEDNPMSLRSMIEIENEMSELEKASMNKKPLYYSSADLSSVDSEPEIKNDHASIMRTTSKGKSEGGQEKLKLKTPMRRVRYCESCVKKGDGKGTEPSEIRRTGGKSRRAFTTSRSNSRTERNAAWR</sequence>
<accession>A0A165YTW0</accession>
<dbReference type="Gene3D" id="1.10.555.10">
    <property type="entry name" value="Rho GTPase activation protein"/>
    <property type="match status" value="1"/>
</dbReference>
<dbReference type="Gramene" id="KZM99237">
    <property type="protein sequence ID" value="KZM99237"/>
    <property type="gene ID" value="DCAR_013401"/>
</dbReference>
<feature type="region of interest" description="Disordered" evidence="2">
    <location>
        <begin position="306"/>
        <end position="326"/>
    </location>
</feature>
<dbReference type="InterPro" id="IPR000095">
    <property type="entry name" value="CRIB_dom"/>
</dbReference>
<proteinExistence type="predicted"/>
<dbReference type="Pfam" id="PF00620">
    <property type="entry name" value="RhoGAP"/>
    <property type="match status" value="1"/>
</dbReference>
<dbReference type="PANTHER" id="PTHR23177">
    <property type="entry name" value="MKIAA1688 PROTEIN"/>
    <property type="match status" value="1"/>
</dbReference>
<dbReference type="SUPFAM" id="SSF48350">
    <property type="entry name" value="GTPase activation domain, GAP"/>
    <property type="match status" value="1"/>
</dbReference>
<dbReference type="GO" id="GO:0005096">
    <property type="term" value="F:GTPase activator activity"/>
    <property type="evidence" value="ECO:0007669"/>
    <property type="project" value="UniProtKB-KW"/>
</dbReference>
<dbReference type="GO" id="GO:0007165">
    <property type="term" value="P:signal transduction"/>
    <property type="evidence" value="ECO:0007669"/>
    <property type="project" value="InterPro"/>
</dbReference>
<reference evidence="3" key="1">
    <citation type="journal article" date="2016" name="Nat. Genet.">
        <title>A high-quality carrot genome assembly provides new insights into carotenoid accumulation and asterid genome evolution.</title>
        <authorList>
            <person name="Iorizzo M."/>
            <person name="Ellison S."/>
            <person name="Senalik D."/>
            <person name="Zeng P."/>
            <person name="Satapoomin P."/>
            <person name="Huang J."/>
            <person name="Bowman M."/>
            <person name="Iovene M."/>
            <person name="Sanseverino W."/>
            <person name="Cavagnaro P."/>
            <person name="Yildiz M."/>
            <person name="Macko-Podgorni A."/>
            <person name="Moranska E."/>
            <person name="Grzebelus E."/>
            <person name="Grzebelus D."/>
            <person name="Ashrafi H."/>
            <person name="Zheng Z."/>
            <person name="Cheng S."/>
            <person name="Spooner D."/>
            <person name="Van Deynze A."/>
            <person name="Simon P."/>
        </authorList>
    </citation>
    <scope>NUCLEOTIDE SEQUENCE</scope>
    <source>
        <tissue evidence="3">Leaf</tissue>
    </source>
</reference>
<dbReference type="SMART" id="SM00324">
    <property type="entry name" value="RhoGAP"/>
    <property type="match status" value="1"/>
</dbReference>
<evidence type="ECO:0000256" key="1">
    <source>
        <dbReference type="ARBA" id="ARBA00022468"/>
    </source>
</evidence>
<evidence type="ECO:0000313" key="4">
    <source>
        <dbReference type="Proteomes" id="UP000077755"/>
    </source>
</evidence>
<dbReference type="FunFam" id="1.10.555.10:FF:000046">
    <property type="entry name" value="Rho GTPase-activating protein 5"/>
    <property type="match status" value="1"/>
</dbReference>